<name>A0A2D3VFY9_9PEZI</name>
<accession>A0A2D3VFY9</accession>
<dbReference type="RefSeq" id="XP_023629775.1">
    <property type="nucleotide sequence ID" value="XM_023774007.1"/>
</dbReference>
<protein>
    <submittedName>
        <fullName evidence="1">Uncharacterized protein</fullName>
    </submittedName>
</protein>
<dbReference type="AlphaFoldDB" id="A0A2D3VFY9"/>
<dbReference type="GeneID" id="35603842"/>
<proteinExistence type="predicted"/>
<sequence>MEIATMLALGPTTPGSGVLPMSTLWITLPAELKNLILEHAIPKRLDLNLKISLYHPTCAPVVLGQEELEEWDSTILEWHRLPIMTSISRDTRKQALRALKKHTTIFLTLDRRSEIPDSLKIMDRTELRATISTTFCLTPPSYSSSSTIAWELKTKHPTAVELSSIRRLIASYDPKPNSYHVGRVNEIVNQTYSGKPHIRVLGMASFAVESMTNKLPGLGWRPLITDEGLQDWPESLDIEWMGIDLEILREWEKNIDASD</sequence>
<gene>
    <name evidence="1" type="ORF">RCC_08761</name>
</gene>
<keyword evidence="2" id="KW-1185">Reference proteome</keyword>
<dbReference type="Proteomes" id="UP000225277">
    <property type="component" value="Unassembled WGS sequence"/>
</dbReference>
<reference evidence="1 2" key="1">
    <citation type="submission" date="2016-03" db="EMBL/GenBank/DDBJ databases">
        <authorList>
            <person name="Ploux O."/>
        </authorList>
    </citation>
    <scope>NUCLEOTIDE SEQUENCE [LARGE SCALE GENOMIC DNA]</scope>
    <source>
        <strain evidence="1 2">URUG2</strain>
    </source>
</reference>
<evidence type="ECO:0000313" key="1">
    <source>
        <dbReference type="EMBL" id="CZT23051.1"/>
    </source>
</evidence>
<evidence type="ECO:0000313" key="2">
    <source>
        <dbReference type="Proteomes" id="UP000225277"/>
    </source>
</evidence>
<dbReference type="EMBL" id="FJUY01000015">
    <property type="protein sequence ID" value="CZT23051.1"/>
    <property type="molecule type" value="Genomic_DNA"/>
</dbReference>
<organism evidence="1 2">
    <name type="scientific">Ramularia collo-cygni</name>
    <dbReference type="NCBI Taxonomy" id="112498"/>
    <lineage>
        <taxon>Eukaryota</taxon>
        <taxon>Fungi</taxon>
        <taxon>Dikarya</taxon>
        <taxon>Ascomycota</taxon>
        <taxon>Pezizomycotina</taxon>
        <taxon>Dothideomycetes</taxon>
        <taxon>Dothideomycetidae</taxon>
        <taxon>Mycosphaerellales</taxon>
        <taxon>Mycosphaerellaceae</taxon>
        <taxon>Ramularia</taxon>
    </lineage>
</organism>